<sequence>MGDRDRWVRTGASWRDLGYLHYSHDYDERQIDVIREMQGILSGHSASSYYSPDTWLYLDQCRSEAIWAALHGAVRAGIGLVMGDREQSPLKILDTTATASIDVTRTAAGLELRSLVAIGDHPAPEEFGFIGDPAVGSTPGRAATSSAPDPSPSSRSPPHCCPRRAPSSGAARPSASPPRRSRRSSPSTTSACTACSTSSRATAPSKHRPFPSLGSA</sequence>
<dbReference type="PATRIC" id="fig|1671680.3.peg.3278"/>
<comment type="caution">
    <text evidence="2">The sequence shown here is derived from an EMBL/GenBank/DDBJ whole genome shotgun (WGS) entry which is preliminary data.</text>
</comment>
<proteinExistence type="predicted"/>
<accession>A0A162IZ36</accession>
<feature type="compositionally biased region" description="Low complexity" evidence="1">
    <location>
        <begin position="141"/>
        <end position="204"/>
    </location>
</feature>
<reference evidence="2 3" key="1">
    <citation type="submission" date="2015-08" db="EMBL/GenBank/DDBJ databases">
        <title>Draft Genome Sequence of Rathayibacter sp. Strain VKM Ac-2596 Isolated from Leaf Gall Induced by Plant-Parasitic Nematodes.</title>
        <authorList>
            <person name="Vasilenko O.V."/>
            <person name="Starodumova I.P."/>
            <person name="Tarlachkov S.V."/>
            <person name="Dorofeeva L.V."/>
            <person name="Evtushenko L.I."/>
        </authorList>
    </citation>
    <scope>NUCLEOTIDE SEQUENCE [LARGE SCALE GENOMIC DNA]</scope>
    <source>
        <strain evidence="2 3">VKM Ac-2596</strain>
    </source>
</reference>
<dbReference type="AlphaFoldDB" id="A0A162IZ36"/>
<dbReference type="EMBL" id="LIIN01000185">
    <property type="protein sequence ID" value="KZX19867.1"/>
    <property type="molecule type" value="Genomic_DNA"/>
</dbReference>
<protein>
    <submittedName>
        <fullName evidence="2">Uncharacterized protein</fullName>
    </submittedName>
</protein>
<evidence type="ECO:0000256" key="1">
    <source>
        <dbReference type="SAM" id="MobiDB-lite"/>
    </source>
</evidence>
<gene>
    <name evidence="2" type="ORF">ACH61_03037</name>
</gene>
<evidence type="ECO:0000313" key="2">
    <source>
        <dbReference type="EMBL" id="KZX19867.1"/>
    </source>
</evidence>
<evidence type="ECO:0000313" key="3">
    <source>
        <dbReference type="Proteomes" id="UP000076717"/>
    </source>
</evidence>
<keyword evidence="3" id="KW-1185">Reference proteome</keyword>
<feature type="region of interest" description="Disordered" evidence="1">
    <location>
        <begin position="127"/>
        <end position="216"/>
    </location>
</feature>
<name>A0A162IZ36_9MICO</name>
<dbReference type="Proteomes" id="UP000076717">
    <property type="component" value="Unassembled WGS sequence"/>
</dbReference>
<organism evidence="2 3">
    <name type="scientific">Rathayibacter tanaceti</name>
    <dbReference type="NCBI Taxonomy" id="1671680"/>
    <lineage>
        <taxon>Bacteria</taxon>
        <taxon>Bacillati</taxon>
        <taxon>Actinomycetota</taxon>
        <taxon>Actinomycetes</taxon>
        <taxon>Micrococcales</taxon>
        <taxon>Microbacteriaceae</taxon>
        <taxon>Rathayibacter</taxon>
    </lineage>
</organism>